<dbReference type="Proteomes" id="UP000280792">
    <property type="component" value="Unassembled WGS sequence"/>
</dbReference>
<dbReference type="AlphaFoldDB" id="A0A3P3VLE5"/>
<protein>
    <recommendedName>
        <fullName evidence="3">DUF4136 domain-containing protein</fullName>
    </recommendedName>
</protein>
<dbReference type="RefSeq" id="WP_125016389.1">
    <property type="nucleotide sequence ID" value="NZ_QWEZ01000002.1"/>
</dbReference>
<evidence type="ECO:0000313" key="1">
    <source>
        <dbReference type="EMBL" id="RRJ82549.1"/>
    </source>
</evidence>
<reference evidence="1 2" key="2">
    <citation type="submission" date="2018-12" db="EMBL/GenBank/DDBJ databases">
        <title>Simiduia agarivorans gen. nov., sp. nov., a marine, agarolytic bacterium isolated from shallow coastal water from Keelung, Taiwan.</title>
        <authorList>
            <person name="Shieh W.Y."/>
        </authorList>
    </citation>
    <scope>NUCLEOTIDE SEQUENCE [LARGE SCALE GENOMIC DNA]</scope>
    <source>
        <strain evidence="1 2">GTF-13</strain>
    </source>
</reference>
<accession>A0A3P3VLE5</accession>
<comment type="caution">
    <text evidence="1">The sequence shown here is derived from an EMBL/GenBank/DDBJ whole genome shotgun (WGS) entry which is preliminary data.</text>
</comment>
<keyword evidence="2" id="KW-1185">Reference proteome</keyword>
<gene>
    <name evidence="1" type="ORF">D0544_11820</name>
</gene>
<evidence type="ECO:0008006" key="3">
    <source>
        <dbReference type="Google" id="ProtNLM"/>
    </source>
</evidence>
<reference evidence="1 2" key="1">
    <citation type="submission" date="2018-08" db="EMBL/GenBank/DDBJ databases">
        <authorList>
            <person name="Khan S.A."/>
        </authorList>
    </citation>
    <scope>NUCLEOTIDE SEQUENCE [LARGE SCALE GENOMIC DNA]</scope>
    <source>
        <strain evidence="1 2">GTF-13</strain>
    </source>
</reference>
<organism evidence="1 2">
    <name type="scientific">Aestuariirhabdus litorea</name>
    <dbReference type="NCBI Taxonomy" id="2528527"/>
    <lineage>
        <taxon>Bacteria</taxon>
        <taxon>Pseudomonadati</taxon>
        <taxon>Pseudomonadota</taxon>
        <taxon>Gammaproteobacteria</taxon>
        <taxon>Oceanospirillales</taxon>
        <taxon>Aestuariirhabdaceae</taxon>
        <taxon>Aestuariirhabdus</taxon>
    </lineage>
</organism>
<dbReference type="Gene3D" id="3.40.50.10610">
    <property type="entry name" value="ABC-type transport auxiliary lipoprotein component"/>
    <property type="match status" value="1"/>
</dbReference>
<dbReference type="PROSITE" id="PS51257">
    <property type="entry name" value="PROKAR_LIPOPROTEIN"/>
    <property type="match status" value="1"/>
</dbReference>
<proteinExistence type="predicted"/>
<name>A0A3P3VLE5_9GAMM</name>
<evidence type="ECO:0000313" key="2">
    <source>
        <dbReference type="Proteomes" id="UP000280792"/>
    </source>
</evidence>
<dbReference type="EMBL" id="QWEZ01000002">
    <property type="protein sequence ID" value="RRJ82549.1"/>
    <property type="molecule type" value="Genomic_DNA"/>
</dbReference>
<sequence>MNPLRLLLLLLGVTLLGCSQQPSPPSTNARWALMPLTNHSQDEEAAARAEPLVAAQLHALGITHLQQMPATETEGSTPQLHQAHRQQQARQWQAQHPVDLLVTGEINQWTIDSQGVPRVELGLELIRQTDQAPLWQTAIAAAGRQGESLEQLAQRLITQAMASLPLSQ</sequence>